<feature type="region of interest" description="Disordered" evidence="1">
    <location>
        <begin position="66"/>
        <end position="189"/>
    </location>
</feature>
<dbReference type="EMBL" id="LJIJ01001962">
    <property type="protein sequence ID" value="ODM90447.1"/>
    <property type="molecule type" value="Genomic_DNA"/>
</dbReference>
<name>A0A1D2MBR6_ORCCI</name>
<feature type="compositionally biased region" description="Basic residues" evidence="1">
    <location>
        <begin position="168"/>
        <end position="179"/>
    </location>
</feature>
<keyword evidence="3" id="KW-1185">Reference proteome</keyword>
<protein>
    <submittedName>
        <fullName evidence="2">Uncharacterized protein</fullName>
    </submittedName>
</protein>
<comment type="caution">
    <text evidence="2">The sequence shown here is derived from an EMBL/GenBank/DDBJ whole genome shotgun (WGS) entry which is preliminary data.</text>
</comment>
<accession>A0A1D2MBR6</accession>
<reference evidence="2 3" key="1">
    <citation type="journal article" date="2016" name="Genome Biol. Evol.">
        <title>Gene Family Evolution Reflects Adaptation to Soil Environmental Stressors in the Genome of the Collembolan Orchesella cincta.</title>
        <authorList>
            <person name="Faddeeva-Vakhrusheva A."/>
            <person name="Derks M.F."/>
            <person name="Anvar S.Y."/>
            <person name="Agamennone V."/>
            <person name="Suring W."/>
            <person name="Smit S."/>
            <person name="van Straalen N.M."/>
            <person name="Roelofs D."/>
        </authorList>
    </citation>
    <scope>NUCLEOTIDE SEQUENCE [LARGE SCALE GENOMIC DNA]</scope>
    <source>
        <tissue evidence="2">Mixed pool</tissue>
    </source>
</reference>
<feature type="compositionally biased region" description="Basic residues" evidence="1">
    <location>
        <begin position="138"/>
        <end position="147"/>
    </location>
</feature>
<evidence type="ECO:0000256" key="1">
    <source>
        <dbReference type="SAM" id="MobiDB-lite"/>
    </source>
</evidence>
<proteinExistence type="predicted"/>
<evidence type="ECO:0000313" key="2">
    <source>
        <dbReference type="EMBL" id="ODM90447.1"/>
    </source>
</evidence>
<dbReference type="Proteomes" id="UP000094527">
    <property type="component" value="Unassembled WGS sequence"/>
</dbReference>
<organism evidence="2 3">
    <name type="scientific">Orchesella cincta</name>
    <name type="common">Springtail</name>
    <name type="synonym">Podura cincta</name>
    <dbReference type="NCBI Taxonomy" id="48709"/>
    <lineage>
        <taxon>Eukaryota</taxon>
        <taxon>Metazoa</taxon>
        <taxon>Ecdysozoa</taxon>
        <taxon>Arthropoda</taxon>
        <taxon>Hexapoda</taxon>
        <taxon>Collembola</taxon>
        <taxon>Entomobryomorpha</taxon>
        <taxon>Entomobryoidea</taxon>
        <taxon>Orchesellidae</taxon>
        <taxon>Orchesellinae</taxon>
        <taxon>Orchesella</taxon>
    </lineage>
</organism>
<dbReference type="AlphaFoldDB" id="A0A1D2MBR6"/>
<gene>
    <name evidence="2" type="ORF">Ocin01_16235</name>
</gene>
<sequence>MEPPPGVENGTWVYHVRDTRPTPYVLQLERKVDVLTGTVEELTGTVSELRGVVQTMYTVLVADGLIPSNRDGEEPNSPEGSAEDVPEESRVTDNRDEDGQEVPLLNLKQEVESEDDMEIDEDCEPHTARGSSSATYVGHKRRRGKRVSYKEQDSSSSSSSSPSPSPVKKAKRGGGHPRKQSSSATPVDSRIHQCVTCDEIFFRAWALSQALP</sequence>
<evidence type="ECO:0000313" key="3">
    <source>
        <dbReference type="Proteomes" id="UP000094527"/>
    </source>
</evidence>
<feature type="compositionally biased region" description="Acidic residues" evidence="1">
    <location>
        <begin position="112"/>
        <end position="123"/>
    </location>
</feature>